<dbReference type="Proteomes" id="UP000079169">
    <property type="component" value="Unplaced"/>
</dbReference>
<dbReference type="GO" id="GO:1905515">
    <property type="term" value="P:non-motile cilium assembly"/>
    <property type="evidence" value="ECO:0007669"/>
    <property type="project" value="TreeGrafter"/>
</dbReference>
<evidence type="ECO:0000256" key="8">
    <source>
        <dbReference type="SAM" id="MobiDB-lite"/>
    </source>
</evidence>
<feature type="region of interest" description="Disordered" evidence="8">
    <location>
        <begin position="122"/>
        <end position="165"/>
    </location>
</feature>
<evidence type="ECO:0000256" key="3">
    <source>
        <dbReference type="ARBA" id="ARBA00022490"/>
    </source>
</evidence>
<dbReference type="RefSeq" id="XP_026684016.1">
    <property type="nucleotide sequence ID" value="XM_026828215.1"/>
</dbReference>
<accession>A0A3Q0J6E5</accession>
<dbReference type="PANTHER" id="PTHR18879:SF20">
    <property type="entry name" value="CENTROSOMAL PROTEIN OF 290 KDA"/>
    <property type="match status" value="1"/>
</dbReference>
<keyword evidence="5" id="KW-0175">Coiled coil</keyword>
<gene>
    <name evidence="10" type="primary">LOC113470063</name>
</gene>
<evidence type="ECO:0000256" key="1">
    <source>
        <dbReference type="ARBA" id="ARBA00004120"/>
    </source>
</evidence>
<dbReference type="InterPro" id="IPR026201">
    <property type="entry name" value="Cep290"/>
</dbReference>
<reference evidence="10" key="1">
    <citation type="submission" date="2025-08" db="UniProtKB">
        <authorList>
            <consortium name="RefSeq"/>
        </authorList>
    </citation>
    <scope>IDENTIFICATION</scope>
</reference>
<keyword evidence="7" id="KW-0966">Cell projection</keyword>
<evidence type="ECO:0000256" key="6">
    <source>
        <dbReference type="ARBA" id="ARBA00023212"/>
    </source>
</evidence>
<organism evidence="9 10">
    <name type="scientific">Diaphorina citri</name>
    <name type="common">Asian citrus psyllid</name>
    <dbReference type="NCBI Taxonomy" id="121845"/>
    <lineage>
        <taxon>Eukaryota</taxon>
        <taxon>Metazoa</taxon>
        <taxon>Ecdysozoa</taxon>
        <taxon>Arthropoda</taxon>
        <taxon>Hexapoda</taxon>
        <taxon>Insecta</taxon>
        <taxon>Pterygota</taxon>
        <taxon>Neoptera</taxon>
        <taxon>Paraneoptera</taxon>
        <taxon>Hemiptera</taxon>
        <taxon>Sternorrhyncha</taxon>
        <taxon>Psylloidea</taxon>
        <taxon>Psyllidae</taxon>
        <taxon>Diaphorininae</taxon>
        <taxon>Diaphorina</taxon>
    </lineage>
</organism>
<sequence length="198" mass="22448">MKEKPTQGSFEEYPEHNDKAIKPYSSVADEEAHILENKLKDVIEENEALRKGMHEILDSIKETESNSLIRIESKCLERLLEALDSRHVNGWYHPAMRLQAQVFALQGMNTILREELRFARLQEHQPAASSGQSRPHTSGSNIDPPHYAPSSPSHQGGPYTGSGQVDSYIENHMEESQQLADCLKQELKILTEVSTRQM</sequence>
<dbReference type="GO" id="GO:0034451">
    <property type="term" value="C:centriolar satellite"/>
    <property type="evidence" value="ECO:0007669"/>
    <property type="project" value="TreeGrafter"/>
</dbReference>
<feature type="region of interest" description="Disordered" evidence="8">
    <location>
        <begin position="1"/>
        <end position="20"/>
    </location>
</feature>
<keyword evidence="3" id="KW-0963">Cytoplasm</keyword>
<dbReference type="GO" id="GO:0097711">
    <property type="term" value="P:ciliary basal body-plasma membrane docking"/>
    <property type="evidence" value="ECO:0007669"/>
    <property type="project" value="TreeGrafter"/>
</dbReference>
<keyword evidence="6" id="KW-0206">Cytoskeleton</keyword>
<name>A0A3Q0J6E5_DIACI</name>
<evidence type="ECO:0000256" key="4">
    <source>
        <dbReference type="ARBA" id="ARBA00022794"/>
    </source>
</evidence>
<dbReference type="GeneID" id="113470063"/>
<evidence type="ECO:0000256" key="2">
    <source>
        <dbReference type="ARBA" id="ARBA00004300"/>
    </source>
</evidence>
<dbReference type="STRING" id="121845.A0A3Q0J6E5"/>
<keyword evidence="9" id="KW-1185">Reference proteome</keyword>
<keyword evidence="4" id="KW-0970">Cilium biogenesis/degradation</keyword>
<dbReference type="AlphaFoldDB" id="A0A3Q0J6E5"/>
<evidence type="ECO:0000256" key="7">
    <source>
        <dbReference type="ARBA" id="ARBA00023273"/>
    </source>
</evidence>
<dbReference type="KEGG" id="dci:113470063"/>
<dbReference type="PaxDb" id="121845-A0A3Q0J6E5"/>
<proteinExistence type="predicted"/>
<evidence type="ECO:0000256" key="5">
    <source>
        <dbReference type="ARBA" id="ARBA00023054"/>
    </source>
</evidence>
<evidence type="ECO:0000313" key="9">
    <source>
        <dbReference type="Proteomes" id="UP000079169"/>
    </source>
</evidence>
<evidence type="ECO:0000313" key="10">
    <source>
        <dbReference type="RefSeq" id="XP_026684016.1"/>
    </source>
</evidence>
<dbReference type="PANTHER" id="PTHR18879">
    <property type="entry name" value="CENTROSOMAL PROTEIN OF 290 KDA"/>
    <property type="match status" value="1"/>
</dbReference>
<dbReference type="GO" id="GO:0035869">
    <property type="term" value="C:ciliary transition zone"/>
    <property type="evidence" value="ECO:0007669"/>
    <property type="project" value="TreeGrafter"/>
</dbReference>
<dbReference type="GO" id="GO:1905349">
    <property type="term" value="P:ciliary transition zone assembly"/>
    <property type="evidence" value="ECO:0007669"/>
    <property type="project" value="TreeGrafter"/>
</dbReference>
<comment type="subcellular location">
    <subcellularLocation>
        <location evidence="1">Cytoplasm</location>
        <location evidence="1">Cytoskeleton</location>
        <location evidence="1">Cilium basal body</location>
    </subcellularLocation>
    <subcellularLocation>
        <location evidence="2">Cytoplasm</location>
        <location evidence="2">Cytoskeleton</location>
        <location evidence="2">Microtubule organizing center</location>
        <location evidence="2">Centrosome</location>
    </subcellularLocation>
</comment>
<feature type="compositionally biased region" description="Polar residues" evidence="8">
    <location>
        <begin position="127"/>
        <end position="141"/>
    </location>
</feature>
<protein>
    <submittedName>
        <fullName evidence="10">Uncharacterized protein LOC113470063</fullName>
    </submittedName>
</protein>